<dbReference type="PANTHER" id="PTHR30146:SF109">
    <property type="entry name" value="HTH-TYPE TRANSCRIPTIONAL REGULATOR GALS"/>
    <property type="match status" value="1"/>
</dbReference>
<evidence type="ECO:0000256" key="1">
    <source>
        <dbReference type="ARBA" id="ARBA00023015"/>
    </source>
</evidence>
<dbReference type="Gene3D" id="1.10.260.40">
    <property type="entry name" value="lambda repressor-like DNA-binding domains"/>
    <property type="match status" value="1"/>
</dbReference>
<dbReference type="SMART" id="SM00354">
    <property type="entry name" value="HTH_LACI"/>
    <property type="match status" value="1"/>
</dbReference>
<dbReference type="RefSeq" id="WP_394850366.1">
    <property type="nucleotide sequence ID" value="NZ_CP089982.1"/>
</dbReference>
<dbReference type="CDD" id="cd01392">
    <property type="entry name" value="HTH_LacI"/>
    <property type="match status" value="1"/>
</dbReference>
<dbReference type="InterPro" id="IPR046335">
    <property type="entry name" value="LacI/GalR-like_sensor"/>
</dbReference>
<name>A0ABZ2KNU0_9BACT</name>
<dbReference type="InterPro" id="IPR000843">
    <property type="entry name" value="HTH_LacI"/>
</dbReference>
<evidence type="ECO:0000259" key="4">
    <source>
        <dbReference type="PROSITE" id="PS50932"/>
    </source>
</evidence>
<dbReference type="PROSITE" id="PS50932">
    <property type="entry name" value="HTH_LACI_2"/>
    <property type="match status" value="1"/>
</dbReference>
<dbReference type="SUPFAM" id="SSF47413">
    <property type="entry name" value="lambda repressor-like DNA-binding domains"/>
    <property type="match status" value="1"/>
</dbReference>
<dbReference type="EMBL" id="CP089982">
    <property type="protein sequence ID" value="WXA99724.1"/>
    <property type="molecule type" value="Genomic_DNA"/>
</dbReference>
<dbReference type="PANTHER" id="PTHR30146">
    <property type="entry name" value="LACI-RELATED TRANSCRIPTIONAL REPRESSOR"/>
    <property type="match status" value="1"/>
</dbReference>
<gene>
    <name evidence="5" type="ORF">LZC95_23275</name>
</gene>
<reference evidence="5 6" key="1">
    <citation type="submission" date="2021-12" db="EMBL/GenBank/DDBJ databases">
        <title>Discovery of the Pendulisporaceae a myxobacterial family with distinct sporulation behavior and unique specialized metabolism.</title>
        <authorList>
            <person name="Garcia R."/>
            <person name="Popoff A."/>
            <person name="Bader C.D."/>
            <person name="Loehr J."/>
            <person name="Walesch S."/>
            <person name="Walt C."/>
            <person name="Boldt J."/>
            <person name="Bunk B."/>
            <person name="Haeckl F.J.F.P.J."/>
            <person name="Gunesch A.P."/>
            <person name="Birkelbach J."/>
            <person name="Nuebel U."/>
            <person name="Pietschmann T."/>
            <person name="Bach T."/>
            <person name="Mueller R."/>
        </authorList>
    </citation>
    <scope>NUCLEOTIDE SEQUENCE [LARGE SCALE GENOMIC DNA]</scope>
    <source>
        <strain evidence="5 6">MSr12523</strain>
    </source>
</reference>
<dbReference type="Gene3D" id="3.40.50.2300">
    <property type="match status" value="2"/>
</dbReference>
<keyword evidence="3" id="KW-0804">Transcription</keyword>
<dbReference type="InterPro" id="IPR010982">
    <property type="entry name" value="Lambda_DNA-bd_dom_sf"/>
</dbReference>
<proteinExistence type="predicted"/>
<evidence type="ECO:0000256" key="3">
    <source>
        <dbReference type="ARBA" id="ARBA00023163"/>
    </source>
</evidence>
<feature type="domain" description="HTH lacI-type" evidence="4">
    <location>
        <begin position="17"/>
        <end position="71"/>
    </location>
</feature>
<dbReference type="Pfam" id="PF00356">
    <property type="entry name" value="LacI"/>
    <property type="match status" value="1"/>
</dbReference>
<dbReference type="CDD" id="cd06267">
    <property type="entry name" value="PBP1_LacI_sugar_binding-like"/>
    <property type="match status" value="1"/>
</dbReference>
<dbReference type="Pfam" id="PF13377">
    <property type="entry name" value="Peripla_BP_3"/>
    <property type="match status" value="1"/>
</dbReference>
<dbReference type="Proteomes" id="UP001379533">
    <property type="component" value="Chromosome"/>
</dbReference>
<evidence type="ECO:0000313" key="6">
    <source>
        <dbReference type="Proteomes" id="UP001379533"/>
    </source>
</evidence>
<keyword evidence="6" id="KW-1185">Reference proteome</keyword>
<evidence type="ECO:0000256" key="2">
    <source>
        <dbReference type="ARBA" id="ARBA00023125"/>
    </source>
</evidence>
<sequence>MAEKQKTHRQPKLSRPTTIRDIAAHTGVAVMTVSRVINESGYVSQEMREKVLKAVQELNYHPNGLARGLKRRRTQAIGILVPDIANPFAAELVGGIQEVLSARGYSSFISTSDRSTTREEAGLRALFDHRADGAIVATRETKAGNDFLLGLLNYDLQIVVVGRELNHPRVDRVTADHFKGGYDVTEHLIKMGHRRIAFVGVSAPNGAGLHRYRGYVEALRANGIPFDEKLVVGPKVDAGPGFSTQDDGYEGAKRILSAKSRPTAIFARNDFTAMGAMYAIRDAGLAIPDDIAVAGFDNVPLSAYTAPPLTTVAQRTVLQGREAALLLLDRIDGNRQRERRNICLDCELIVRQSTIKDIARTD</sequence>
<evidence type="ECO:0000313" key="5">
    <source>
        <dbReference type="EMBL" id="WXA99724.1"/>
    </source>
</evidence>
<keyword evidence="2" id="KW-0238">DNA-binding</keyword>
<dbReference type="SUPFAM" id="SSF53822">
    <property type="entry name" value="Periplasmic binding protein-like I"/>
    <property type="match status" value="1"/>
</dbReference>
<keyword evidence="1" id="KW-0805">Transcription regulation</keyword>
<protein>
    <submittedName>
        <fullName evidence="5">LacI family transcriptional regulator</fullName>
    </submittedName>
</protein>
<dbReference type="InterPro" id="IPR028082">
    <property type="entry name" value="Peripla_BP_I"/>
</dbReference>
<accession>A0ABZ2KNU0</accession>
<organism evidence="5 6">
    <name type="scientific">Pendulispora brunnea</name>
    <dbReference type="NCBI Taxonomy" id="2905690"/>
    <lineage>
        <taxon>Bacteria</taxon>
        <taxon>Pseudomonadati</taxon>
        <taxon>Myxococcota</taxon>
        <taxon>Myxococcia</taxon>
        <taxon>Myxococcales</taxon>
        <taxon>Sorangiineae</taxon>
        <taxon>Pendulisporaceae</taxon>
        <taxon>Pendulispora</taxon>
    </lineage>
</organism>